<dbReference type="GO" id="GO:0020037">
    <property type="term" value="F:heme binding"/>
    <property type="evidence" value="ECO:0007669"/>
    <property type="project" value="InterPro"/>
</dbReference>
<dbReference type="EMBL" id="CP136920">
    <property type="protein sequence ID" value="WOO43652.1"/>
    <property type="molecule type" value="Genomic_DNA"/>
</dbReference>
<feature type="domain" description="Cytochrome c" evidence="5">
    <location>
        <begin position="79"/>
        <end position="225"/>
    </location>
</feature>
<keyword evidence="2 4" id="KW-0479">Metal-binding</keyword>
<dbReference type="AlphaFoldDB" id="A0AAQ3QY26"/>
<dbReference type="GO" id="GO:0009055">
    <property type="term" value="F:electron transfer activity"/>
    <property type="evidence" value="ECO:0007669"/>
    <property type="project" value="InterPro"/>
</dbReference>
<dbReference type="PROSITE" id="PS51007">
    <property type="entry name" value="CYTC"/>
    <property type="match status" value="1"/>
</dbReference>
<evidence type="ECO:0000256" key="3">
    <source>
        <dbReference type="ARBA" id="ARBA00023004"/>
    </source>
</evidence>
<protein>
    <submittedName>
        <fullName evidence="6">Cbb3-type cytochrome c oxidase subunit II</fullName>
    </submittedName>
</protein>
<name>A0AAQ3QY26_9BACT</name>
<organism evidence="6 7">
    <name type="scientific">Rubellicoccus peritrichatus</name>
    <dbReference type="NCBI Taxonomy" id="3080537"/>
    <lineage>
        <taxon>Bacteria</taxon>
        <taxon>Pseudomonadati</taxon>
        <taxon>Verrucomicrobiota</taxon>
        <taxon>Opitutia</taxon>
        <taxon>Puniceicoccales</taxon>
        <taxon>Cerasicoccaceae</taxon>
        <taxon>Rubellicoccus</taxon>
    </lineage>
</organism>
<evidence type="ECO:0000313" key="6">
    <source>
        <dbReference type="EMBL" id="WOO43652.1"/>
    </source>
</evidence>
<sequence length="237" mass="26663">MKNLPLLFLGIFFALAFSWMGLILSSEIQIGGLKPTTEFVVNPDTEEQIAGLYFTDENGRPVEGVPAVGEATFPQAIPGDAQQGRLIYIDQGCLYCHSQQVRRKGYGADFERGWGNRQTVARDYVLQPRVLLGTSRTGPDLMAVGDRLPSSEWHYLHLYNPQFTSEGSIMPPYRYLFETREIGDAPSPDALKIPSNFPSEQPPEGYEIVPTERARQLVAYLQSLRLNYELPESRFAE</sequence>
<dbReference type="Gene3D" id="1.10.760.10">
    <property type="entry name" value="Cytochrome c-like domain"/>
    <property type="match status" value="1"/>
</dbReference>
<evidence type="ECO:0000256" key="4">
    <source>
        <dbReference type="PROSITE-ProRule" id="PRU00433"/>
    </source>
</evidence>
<keyword evidence="7" id="KW-1185">Reference proteome</keyword>
<evidence type="ECO:0000313" key="7">
    <source>
        <dbReference type="Proteomes" id="UP001304300"/>
    </source>
</evidence>
<dbReference type="SUPFAM" id="SSF46626">
    <property type="entry name" value="Cytochrome c"/>
    <property type="match status" value="1"/>
</dbReference>
<evidence type="ECO:0000256" key="2">
    <source>
        <dbReference type="ARBA" id="ARBA00022723"/>
    </source>
</evidence>
<dbReference type="InterPro" id="IPR009056">
    <property type="entry name" value="Cyt_c-like_dom"/>
</dbReference>
<dbReference type="Proteomes" id="UP001304300">
    <property type="component" value="Chromosome"/>
</dbReference>
<dbReference type="InterPro" id="IPR036909">
    <property type="entry name" value="Cyt_c-like_dom_sf"/>
</dbReference>
<proteinExistence type="predicted"/>
<dbReference type="RefSeq" id="WP_317836232.1">
    <property type="nucleotide sequence ID" value="NZ_CP136920.1"/>
</dbReference>
<accession>A0AAQ3QY26</accession>
<dbReference type="GO" id="GO:0046872">
    <property type="term" value="F:metal ion binding"/>
    <property type="evidence" value="ECO:0007669"/>
    <property type="project" value="UniProtKB-KW"/>
</dbReference>
<evidence type="ECO:0000256" key="1">
    <source>
        <dbReference type="ARBA" id="ARBA00022617"/>
    </source>
</evidence>
<dbReference type="Pfam" id="PF02433">
    <property type="entry name" value="FixO"/>
    <property type="match status" value="1"/>
</dbReference>
<keyword evidence="3 4" id="KW-0408">Iron</keyword>
<gene>
    <name evidence="6" type="ORF">RZN69_11180</name>
</gene>
<reference evidence="6 7" key="1">
    <citation type="submission" date="2023-10" db="EMBL/GenBank/DDBJ databases">
        <title>Rubellicoccus peritrichatus gen. nov., sp. nov., isolated from an algae of coral reef tank.</title>
        <authorList>
            <person name="Luo J."/>
        </authorList>
    </citation>
    <scope>NUCLEOTIDE SEQUENCE [LARGE SCALE GENOMIC DNA]</scope>
    <source>
        <strain evidence="6 7">CR14</strain>
    </source>
</reference>
<dbReference type="InterPro" id="IPR003468">
    <property type="entry name" value="Cyt_c_oxidase_monohaem-su/FixO"/>
</dbReference>
<dbReference type="KEGG" id="puo:RZN69_11180"/>
<keyword evidence="1 4" id="KW-0349">Heme</keyword>
<evidence type="ECO:0000259" key="5">
    <source>
        <dbReference type="PROSITE" id="PS51007"/>
    </source>
</evidence>